<evidence type="ECO:0000313" key="9">
    <source>
        <dbReference type="EMBL" id="CAL1570333.1"/>
    </source>
</evidence>
<dbReference type="EMBL" id="OZ035832">
    <property type="protein sequence ID" value="CAL1570333.1"/>
    <property type="molecule type" value="Genomic_DNA"/>
</dbReference>
<keyword evidence="6" id="KW-0963">Cytoplasm</keyword>
<reference evidence="9 10" key="1">
    <citation type="submission" date="2024-04" db="EMBL/GenBank/DDBJ databases">
        <authorList>
            <person name="Waldvogel A.-M."/>
            <person name="Schoenle A."/>
        </authorList>
    </citation>
    <scope>NUCLEOTIDE SEQUENCE [LARGE SCALE GENOMIC DNA]</scope>
</reference>
<evidence type="ECO:0000259" key="8">
    <source>
        <dbReference type="PROSITE" id="PS50103"/>
    </source>
</evidence>
<evidence type="ECO:0000256" key="4">
    <source>
        <dbReference type="ARBA" id="ARBA00022833"/>
    </source>
</evidence>
<dbReference type="GO" id="GO:0005634">
    <property type="term" value="C:nucleus"/>
    <property type="evidence" value="ECO:0007669"/>
    <property type="project" value="UniProtKB-SubCell"/>
</dbReference>
<dbReference type="Gene3D" id="4.10.1000.10">
    <property type="entry name" value="Zinc finger, CCCH-type"/>
    <property type="match status" value="2"/>
</dbReference>
<dbReference type="GO" id="GO:0061158">
    <property type="term" value="P:3'-UTR-mediated mRNA destabilization"/>
    <property type="evidence" value="ECO:0007669"/>
    <property type="project" value="UniProtKB-UniRule"/>
</dbReference>
<dbReference type="FunFam" id="4.10.1000.10:FF:000001">
    <property type="entry name" value="zinc finger CCCH domain-containing protein 15-like"/>
    <property type="match status" value="1"/>
</dbReference>
<dbReference type="SMART" id="SM00356">
    <property type="entry name" value="ZnF_C3H1"/>
    <property type="match status" value="2"/>
</dbReference>
<feature type="compositionally biased region" description="Low complexity" evidence="7">
    <location>
        <begin position="359"/>
        <end position="373"/>
    </location>
</feature>
<evidence type="ECO:0000256" key="6">
    <source>
        <dbReference type="RuleBase" id="RU369014"/>
    </source>
</evidence>
<protein>
    <recommendedName>
        <fullName evidence="6">mRNA decay activator protein ZFP36</fullName>
    </recommendedName>
    <alternativeName>
        <fullName evidence="6">Zinc finger protein 36</fullName>
    </alternativeName>
</protein>
<evidence type="ECO:0000256" key="7">
    <source>
        <dbReference type="SAM" id="MobiDB-lite"/>
    </source>
</evidence>
<evidence type="ECO:0000256" key="5">
    <source>
        <dbReference type="PROSITE-ProRule" id="PRU00723"/>
    </source>
</evidence>
<feature type="zinc finger region" description="C3H1-type" evidence="5">
    <location>
        <begin position="176"/>
        <end position="204"/>
    </location>
</feature>
<evidence type="ECO:0000256" key="2">
    <source>
        <dbReference type="ARBA" id="ARBA00022737"/>
    </source>
</evidence>
<dbReference type="PROSITE" id="PS50103">
    <property type="entry name" value="ZF_C3H1"/>
    <property type="match status" value="2"/>
</dbReference>
<keyword evidence="6" id="KW-0687">Ribonucleoprotein</keyword>
<dbReference type="PANTHER" id="PTHR12547:SF157">
    <property type="entry name" value="MRNA DECAY ACTIVATOR PROTEIN ZFP36"/>
    <property type="match status" value="1"/>
</dbReference>
<dbReference type="PANTHER" id="PTHR12547">
    <property type="entry name" value="CCCH ZINC FINGER/TIS11-RELATED"/>
    <property type="match status" value="1"/>
</dbReference>
<accession>A0AAV2J088</accession>
<feature type="zinc finger region" description="C3H1-type" evidence="5">
    <location>
        <begin position="138"/>
        <end position="166"/>
    </location>
</feature>
<dbReference type="Proteomes" id="UP001497482">
    <property type="component" value="Chromosome 10"/>
</dbReference>
<keyword evidence="3 5" id="KW-0863">Zinc-finger</keyword>
<keyword evidence="1 5" id="KW-0479">Metal-binding</keyword>
<sequence>MSDMLDDIIAQNFLNLNLNEDFPPTQNKHRLNRSASFFSPPSPPAATCHSLSSGDLHNEDSNEIWSNIWRQVPISKPKQPPFRPDRSMSLTDSSSLLATLKRLEGFSSGPTTTVAPPPGFAPSANLQPQSPLMLASNRYKTELCRGFQETGSCKYGNKCQFAHGEAELRGLYRHPKYKTEPCRTFYNFGYCPYGSRCHFIHEEKLGGGPAKLQHQALSTSSSTQNPRHQLRQSLSFAGFLHSRSSPPPLFPSSLNDPNLAFSRAPSVSPPPADLLSPVFSESFQCETSAFQFESQLTRASAGDIHNIPLIMEPKASRCVCGHGNNDRVFPNREDLLPPPGALGKPAGLQRFSSEDSLEDSYSSSSGGSCGSESPTFDGSSAKRLNVFERLSLSE</sequence>
<dbReference type="InterPro" id="IPR036855">
    <property type="entry name" value="Znf_CCCH_sf"/>
</dbReference>
<dbReference type="GO" id="GO:0005737">
    <property type="term" value="C:cytoplasm"/>
    <property type="evidence" value="ECO:0007669"/>
    <property type="project" value="UniProtKB-SubCell"/>
</dbReference>
<proteinExistence type="predicted"/>
<comment type="subcellular location">
    <subcellularLocation>
        <location evidence="6">Nucleus</location>
    </subcellularLocation>
    <subcellularLocation>
        <location evidence="6">Cytoplasm</location>
    </subcellularLocation>
</comment>
<keyword evidence="6" id="KW-0539">Nucleus</keyword>
<dbReference type="GO" id="GO:0008270">
    <property type="term" value="F:zinc ion binding"/>
    <property type="evidence" value="ECO:0007669"/>
    <property type="project" value="UniProtKB-KW"/>
</dbReference>
<keyword evidence="2 6" id="KW-0677">Repeat</keyword>
<feature type="region of interest" description="Disordered" evidence="7">
    <location>
        <begin position="330"/>
        <end position="379"/>
    </location>
</feature>
<dbReference type="InterPro" id="IPR000571">
    <property type="entry name" value="Znf_CCCH"/>
</dbReference>
<dbReference type="FunFam" id="4.10.1000.10:FF:000002">
    <property type="entry name" value="Zinc finger protein 36, C3H1 type-like 1"/>
    <property type="match status" value="1"/>
</dbReference>
<name>A0AAV2J088_KNICA</name>
<evidence type="ECO:0000313" key="10">
    <source>
        <dbReference type="Proteomes" id="UP001497482"/>
    </source>
</evidence>
<evidence type="ECO:0000256" key="3">
    <source>
        <dbReference type="ARBA" id="ARBA00022771"/>
    </source>
</evidence>
<dbReference type="SUPFAM" id="SSF90229">
    <property type="entry name" value="CCCH zinc finger"/>
    <property type="match status" value="2"/>
</dbReference>
<keyword evidence="4 5" id="KW-0862">Zinc</keyword>
<keyword evidence="10" id="KW-1185">Reference proteome</keyword>
<organism evidence="9 10">
    <name type="scientific">Knipowitschia caucasica</name>
    <name type="common">Caucasian dwarf goby</name>
    <name type="synonym">Pomatoschistus caucasicus</name>
    <dbReference type="NCBI Taxonomy" id="637954"/>
    <lineage>
        <taxon>Eukaryota</taxon>
        <taxon>Metazoa</taxon>
        <taxon>Chordata</taxon>
        <taxon>Craniata</taxon>
        <taxon>Vertebrata</taxon>
        <taxon>Euteleostomi</taxon>
        <taxon>Actinopterygii</taxon>
        <taxon>Neopterygii</taxon>
        <taxon>Teleostei</taxon>
        <taxon>Neoteleostei</taxon>
        <taxon>Acanthomorphata</taxon>
        <taxon>Gobiaria</taxon>
        <taxon>Gobiiformes</taxon>
        <taxon>Gobioidei</taxon>
        <taxon>Gobiidae</taxon>
        <taxon>Gobiinae</taxon>
        <taxon>Knipowitschia</taxon>
    </lineage>
</organism>
<gene>
    <name evidence="9" type="ORF">KC01_LOCUS2649</name>
</gene>
<feature type="domain" description="C3H1-type" evidence="8">
    <location>
        <begin position="138"/>
        <end position="166"/>
    </location>
</feature>
<feature type="domain" description="C3H1-type" evidence="8">
    <location>
        <begin position="176"/>
        <end position="204"/>
    </location>
</feature>
<evidence type="ECO:0000256" key="1">
    <source>
        <dbReference type="ARBA" id="ARBA00022723"/>
    </source>
</evidence>
<dbReference type="AlphaFoldDB" id="A0AAV2J088"/>
<dbReference type="GO" id="GO:1990904">
    <property type="term" value="C:ribonucleoprotein complex"/>
    <property type="evidence" value="ECO:0007669"/>
    <property type="project" value="UniProtKB-KW"/>
</dbReference>
<dbReference type="GO" id="GO:0035925">
    <property type="term" value="F:mRNA 3'-UTR AU-rich region binding"/>
    <property type="evidence" value="ECO:0007669"/>
    <property type="project" value="UniProtKB-UniRule"/>
</dbReference>
<dbReference type="InterPro" id="IPR045877">
    <property type="entry name" value="ZFP36-like"/>
</dbReference>
<dbReference type="GO" id="GO:1900153">
    <property type="term" value="P:positive regulation of nuclear-transcribed mRNA catabolic process, deadenylation-dependent decay"/>
    <property type="evidence" value="ECO:0007669"/>
    <property type="project" value="UniProtKB-UniRule"/>
</dbReference>
<dbReference type="Pfam" id="PF00642">
    <property type="entry name" value="zf-CCCH"/>
    <property type="match status" value="2"/>
</dbReference>
<comment type="subunit">
    <text evidence="6">Associates with the cytoplasmic CCR4-NOT deadenylase complex to trigger ARE-containing mRNA deadenylation and decay processes.</text>
</comment>
<comment type="function">
    <text evidence="6">Zinc-finger RNA-binding protein that destabilizes several cytoplasmic AU-rich element (ARE)-containing mRNA transcripts by promoting their poly(A) tail removal or deadenylation, and hence provide a mechanism for attenuating protein synthesis. Acts as a 3'-untranslated region (UTR) ARE mRNA-binding adapter protein to communicate signaling events to the mRNA decay machinery. Functions by recruiting the CCR4-NOT deadenylase complex and probably other components of the cytoplasmic RNA decay machinery to the bound ARE-containing mRNAs, and hence promotes ARE-mediated mRNA deadenylation and decay processes. Binds to 3'-UTR ARE of numerous mRNAs.</text>
</comment>